<feature type="region of interest" description="Disordered" evidence="1">
    <location>
        <begin position="1"/>
        <end position="86"/>
    </location>
</feature>
<gene>
    <name evidence="2" type="ORF">Taqua_02420</name>
</gene>
<accession>A0A554W8Z8</accession>
<organism evidence="2 3">
    <name type="scientific">Tepidimonas aquatica</name>
    <dbReference type="NCBI Taxonomy" id="247482"/>
    <lineage>
        <taxon>Bacteria</taxon>
        <taxon>Pseudomonadati</taxon>
        <taxon>Pseudomonadota</taxon>
        <taxon>Betaproteobacteria</taxon>
        <taxon>Burkholderiales</taxon>
        <taxon>Tepidimonas</taxon>
    </lineage>
</organism>
<dbReference type="AlphaFoldDB" id="A0A554W8Z8"/>
<feature type="compositionally biased region" description="Low complexity" evidence="1">
    <location>
        <begin position="47"/>
        <end position="63"/>
    </location>
</feature>
<evidence type="ECO:0000256" key="1">
    <source>
        <dbReference type="SAM" id="MobiDB-lite"/>
    </source>
</evidence>
<name>A0A554W8Z8_9BURK</name>
<dbReference type="EMBL" id="VJNA01000045">
    <property type="protein sequence ID" value="TSE20052.1"/>
    <property type="molecule type" value="Genomic_DNA"/>
</dbReference>
<evidence type="ECO:0000313" key="2">
    <source>
        <dbReference type="EMBL" id="TSE20052.1"/>
    </source>
</evidence>
<dbReference type="Proteomes" id="UP000318554">
    <property type="component" value="Unassembled WGS sequence"/>
</dbReference>
<proteinExistence type="predicted"/>
<feature type="compositionally biased region" description="Low complexity" evidence="1">
    <location>
        <begin position="15"/>
        <end position="27"/>
    </location>
</feature>
<feature type="compositionally biased region" description="Polar residues" evidence="1">
    <location>
        <begin position="32"/>
        <end position="45"/>
    </location>
</feature>
<keyword evidence="3" id="KW-1185">Reference proteome</keyword>
<evidence type="ECO:0000313" key="3">
    <source>
        <dbReference type="Proteomes" id="UP000318554"/>
    </source>
</evidence>
<comment type="caution">
    <text evidence="2">The sequence shown here is derived from an EMBL/GenBank/DDBJ whole genome shotgun (WGS) entry which is preliminary data.</text>
</comment>
<reference evidence="2 3" key="1">
    <citation type="submission" date="2019-07" db="EMBL/GenBank/DDBJ databases">
        <title>Tepidimonas aquatica CLN-1 draft genome.</title>
        <authorList>
            <person name="Da Costa M.S."/>
            <person name="Froufe H.J.C."/>
            <person name="Egas C."/>
            <person name="Albuquerque L."/>
        </authorList>
    </citation>
    <scope>NUCLEOTIDE SEQUENCE [LARGE SCALE GENOMIC DNA]</scope>
    <source>
        <strain evidence="2 3">CLN-1</strain>
    </source>
</reference>
<protein>
    <submittedName>
        <fullName evidence="2">Uncharacterized protein</fullName>
    </submittedName>
</protein>
<sequence>MTSPVASAGVGGTGVVATRGAGAGSTAIKKPTPSTARVPSNQTGVGASAPAALATASTSKPASITRRGPSRSATWPRIAPNVMPAN</sequence>